<dbReference type="Pfam" id="PF04082">
    <property type="entry name" value="Fungal_trans"/>
    <property type="match status" value="1"/>
</dbReference>
<dbReference type="CDD" id="cd00067">
    <property type="entry name" value="GAL4"/>
    <property type="match status" value="1"/>
</dbReference>
<evidence type="ECO:0000313" key="7">
    <source>
        <dbReference type="Proteomes" id="UP000443090"/>
    </source>
</evidence>
<gene>
    <name evidence="6" type="primary">fsa6_1</name>
    <name evidence="6" type="ORF">LOCC1_G001906</name>
</gene>
<dbReference type="Pfam" id="PF00172">
    <property type="entry name" value="Zn_clus"/>
    <property type="match status" value="1"/>
</dbReference>
<dbReference type="Proteomes" id="UP000443090">
    <property type="component" value="Unassembled WGS sequence"/>
</dbReference>
<dbReference type="InterPro" id="IPR001138">
    <property type="entry name" value="Zn2Cys6_DnaBD"/>
</dbReference>
<dbReference type="OrthoDB" id="2406834at2759"/>
<name>A0A8H8S459_9HELO</name>
<protein>
    <submittedName>
        <fullName evidence="6">Fusarisetin A cluster transcription factor</fullName>
    </submittedName>
</protein>
<feature type="region of interest" description="Disordered" evidence="4">
    <location>
        <begin position="103"/>
        <end position="148"/>
    </location>
</feature>
<evidence type="ECO:0000313" key="6">
    <source>
        <dbReference type="EMBL" id="TVY46506.1"/>
    </source>
</evidence>
<comment type="subcellular location">
    <subcellularLocation>
        <location evidence="1">Nucleus</location>
    </subcellularLocation>
</comment>
<feature type="compositionally biased region" description="Low complexity" evidence="4">
    <location>
        <begin position="137"/>
        <end position="148"/>
    </location>
</feature>
<organism evidence="6 7">
    <name type="scientific">Lachnellula occidentalis</name>
    <dbReference type="NCBI Taxonomy" id="215460"/>
    <lineage>
        <taxon>Eukaryota</taxon>
        <taxon>Fungi</taxon>
        <taxon>Dikarya</taxon>
        <taxon>Ascomycota</taxon>
        <taxon>Pezizomycotina</taxon>
        <taxon>Leotiomycetes</taxon>
        <taxon>Helotiales</taxon>
        <taxon>Lachnaceae</taxon>
        <taxon>Lachnellula</taxon>
    </lineage>
</organism>
<dbReference type="EMBL" id="QGMI01000144">
    <property type="protein sequence ID" value="TVY46506.1"/>
    <property type="molecule type" value="Genomic_DNA"/>
</dbReference>
<dbReference type="PANTHER" id="PTHR31001:SF81">
    <property type="entry name" value="ZN(II)2CYS6 TRANSCRIPTION FACTOR"/>
    <property type="match status" value="1"/>
</dbReference>
<comment type="caution">
    <text evidence="6">The sequence shown here is derived from an EMBL/GenBank/DDBJ whole genome shotgun (WGS) entry which is preliminary data.</text>
</comment>
<dbReference type="PROSITE" id="PS50048">
    <property type="entry name" value="ZN2_CY6_FUNGAL_2"/>
    <property type="match status" value="1"/>
</dbReference>
<dbReference type="InterPro" id="IPR007219">
    <property type="entry name" value="XnlR_reg_dom"/>
</dbReference>
<dbReference type="SMART" id="SM00906">
    <property type="entry name" value="Fungal_trans"/>
    <property type="match status" value="1"/>
</dbReference>
<feature type="domain" description="Zn(2)-C6 fungal-type" evidence="5">
    <location>
        <begin position="59"/>
        <end position="89"/>
    </location>
</feature>
<keyword evidence="7" id="KW-1185">Reference proteome</keyword>
<dbReference type="InterPro" id="IPR050613">
    <property type="entry name" value="Sec_Metabolite_Reg"/>
</dbReference>
<evidence type="ECO:0000256" key="4">
    <source>
        <dbReference type="SAM" id="MobiDB-lite"/>
    </source>
</evidence>
<dbReference type="SUPFAM" id="SSF57701">
    <property type="entry name" value="Zn2/Cys6 DNA-binding domain"/>
    <property type="match status" value="1"/>
</dbReference>
<reference evidence="6 7" key="1">
    <citation type="submission" date="2018-05" db="EMBL/GenBank/DDBJ databases">
        <title>Genome sequencing and assembly of the regulated plant pathogen Lachnellula willkommii and related sister species for the development of diagnostic species identification markers.</title>
        <authorList>
            <person name="Giroux E."/>
            <person name="Bilodeau G."/>
        </authorList>
    </citation>
    <scope>NUCLEOTIDE SEQUENCE [LARGE SCALE GENOMIC DNA]</scope>
    <source>
        <strain evidence="6 7">CBS 160.35</strain>
    </source>
</reference>
<dbReference type="GO" id="GO:0000981">
    <property type="term" value="F:DNA-binding transcription factor activity, RNA polymerase II-specific"/>
    <property type="evidence" value="ECO:0007669"/>
    <property type="project" value="InterPro"/>
</dbReference>
<dbReference type="SMART" id="SM00066">
    <property type="entry name" value="GAL4"/>
    <property type="match status" value="1"/>
</dbReference>
<evidence type="ECO:0000259" key="5">
    <source>
        <dbReference type="PROSITE" id="PS50048"/>
    </source>
</evidence>
<evidence type="ECO:0000256" key="2">
    <source>
        <dbReference type="ARBA" id="ARBA00022723"/>
    </source>
</evidence>
<evidence type="ECO:0000256" key="3">
    <source>
        <dbReference type="ARBA" id="ARBA00023242"/>
    </source>
</evidence>
<dbReference type="PANTHER" id="PTHR31001">
    <property type="entry name" value="UNCHARACTERIZED TRANSCRIPTIONAL REGULATORY PROTEIN"/>
    <property type="match status" value="1"/>
</dbReference>
<dbReference type="CDD" id="cd12148">
    <property type="entry name" value="fungal_TF_MHR"/>
    <property type="match status" value="1"/>
</dbReference>
<dbReference type="GO" id="GO:0008270">
    <property type="term" value="F:zinc ion binding"/>
    <property type="evidence" value="ECO:0007669"/>
    <property type="project" value="InterPro"/>
</dbReference>
<dbReference type="AlphaFoldDB" id="A0A8H8S459"/>
<accession>A0A8H8S459</accession>
<proteinExistence type="predicted"/>
<evidence type="ECO:0000256" key="1">
    <source>
        <dbReference type="ARBA" id="ARBA00004123"/>
    </source>
</evidence>
<dbReference type="GO" id="GO:0006351">
    <property type="term" value="P:DNA-templated transcription"/>
    <property type="evidence" value="ECO:0007669"/>
    <property type="project" value="InterPro"/>
</dbReference>
<sequence>MNMNPFGGPPTPVYAVISPATTQSSSLAGSPTIVKHEDGSVISSEPAKKKQKRNKPTLSCEECVERKTKCDRGRPNCIACIKRQTECRYAHVANILEETSRTVNSTTRMTKPPKKKSAVNEFEGPKQIPHPYERSASRGSTSSSTGLLSNVPYSHPSASNVFGIGSEHPFANYWTCQGGLAEVISVLPEKLQSDILLERYFECVDPVYPMLHRQTFYADYTHFWSLPQAERDHADAAFVALVFSMLAMGTQFVTTTSPRERQQTAEFYVSAAHQSLRMSSYLNKASVRSIQAMVLVTYFLINDNHASDGWAFAGILIRQAYAMGLHRDPNIVSPHASTFDKQQRRKLWQAVLLQDTFLTVLLSLPPSATHTDVNVEDLQDDASSIANTNPTDTAYIRGCWTLANLVQETICSPRSLDLPISSTPRQKAKLLADFRAVYRSFPDVFRCWDTQTIALLSQTDKRIVRQTLFLTSNYFHSVMLLHSSGSDEVPVNARGALEAAHDAISAFFLFYELLESEAKVWWVFNHRAFLEALCIGGIIKDTIKEEGGELLAKDPLYVRAKGNILRMIEVMQAMSEGEHGSAVALTRVSVLTAYL</sequence>
<keyword evidence="2" id="KW-0479">Metal-binding</keyword>
<dbReference type="Gene3D" id="4.10.240.10">
    <property type="entry name" value="Zn(2)-C6 fungal-type DNA-binding domain"/>
    <property type="match status" value="1"/>
</dbReference>
<dbReference type="InterPro" id="IPR036864">
    <property type="entry name" value="Zn2-C6_fun-type_DNA-bd_sf"/>
</dbReference>
<dbReference type="GO" id="GO:0005634">
    <property type="term" value="C:nucleus"/>
    <property type="evidence" value="ECO:0007669"/>
    <property type="project" value="UniProtKB-SubCell"/>
</dbReference>
<dbReference type="GO" id="GO:0003677">
    <property type="term" value="F:DNA binding"/>
    <property type="evidence" value="ECO:0007669"/>
    <property type="project" value="InterPro"/>
</dbReference>
<keyword evidence="3" id="KW-0539">Nucleus</keyword>